<name>A0A166ASC3_DAUCS</name>
<evidence type="ECO:0000313" key="2">
    <source>
        <dbReference type="Proteomes" id="UP000077755"/>
    </source>
</evidence>
<sequence>MLLSNLSNVIEEKATHLKAIEREAYGLFKTVHANNYKEGNTDRKISCIPPQMNSTAEYMANYDKENLTAFSEIEDDFGDMRFILYRDMGMVLPAPIRATEIFLGAGEVIDGPPPSPPAKISLKCKRNPFGMDKSAFLPFFKSVNLRWNPNNPQSNPYVKGKAKMYPNLSFNKNGAPCDEAIKILDEGKLSGVLPFCSKQLVDLRQIWRSEMHLWGMECMGVTFCTLPLMAHLSSS</sequence>
<accession>A0A166ASC3</accession>
<reference evidence="1" key="1">
    <citation type="journal article" date="2016" name="Nat. Genet.">
        <title>A high-quality carrot genome assembly provides new insights into carotenoid accumulation and asterid genome evolution.</title>
        <authorList>
            <person name="Iorizzo M."/>
            <person name="Ellison S."/>
            <person name="Senalik D."/>
            <person name="Zeng P."/>
            <person name="Satapoomin P."/>
            <person name="Huang J."/>
            <person name="Bowman M."/>
            <person name="Iovene M."/>
            <person name="Sanseverino W."/>
            <person name="Cavagnaro P."/>
            <person name="Yildiz M."/>
            <person name="Macko-Podgorni A."/>
            <person name="Moranska E."/>
            <person name="Grzebelus E."/>
            <person name="Grzebelus D."/>
            <person name="Ashrafi H."/>
            <person name="Zheng Z."/>
            <person name="Cheng S."/>
            <person name="Spooner D."/>
            <person name="Van Deynze A."/>
            <person name="Simon P."/>
        </authorList>
    </citation>
    <scope>NUCLEOTIDE SEQUENCE</scope>
    <source>
        <tissue evidence="1">Leaf</tissue>
    </source>
</reference>
<organism evidence="1 2">
    <name type="scientific">Daucus carota subsp. sativus</name>
    <name type="common">Carrot</name>
    <dbReference type="NCBI Taxonomy" id="79200"/>
    <lineage>
        <taxon>Eukaryota</taxon>
        <taxon>Viridiplantae</taxon>
        <taxon>Streptophyta</taxon>
        <taxon>Embryophyta</taxon>
        <taxon>Tracheophyta</taxon>
        <taxon>Spermatophyta</taxon>
        <taxon>Magnoliopsida</taxon>
        <taxon>eudicotyledons</taxon>
        <taxon>Gunneridae</taxon>
        <taxon>Pentapetalae</taxon>
        <taxon>asterids</taxon>
        <taxon>campanulids</taxon>
        <taxon>Apiales</taxon>
        <taxon>Apiaceae</taxon>
        <taxon>Apioideae</taxon>
        <taxon>Scandiceae</taxon>
        <taxon>Daucinae</taxon>
        <taxon>Daucus</taxon>
        <taxon>Daucus sect. Daucus</taxon>
    </lineage>
</organism>
<dbReference type="Gramene" id="KZN01726">
    <property type="protein sequence ID" value="KZN01726"/>
    <property type="gene ID" value="DCAR_010480"/>
</dbReference>
<dbReference type="AlphaFoldDB" id="A0A166ASC3"/>
<protein>
    <submittedName>
        <fullName evidence="1">Uncharacterized protein</fullName>
    </submittedName>
</protein>
<proteinExistence type="predicted"/>
<keyword evidence="2" id="KW-1185">Reference proteome</keyword>
<dbReference type="Proteomes" id="UP000077755">
    <property type="component" value="Chromosome 9"/>
</dbReference>
<reference evidence="1" key="2">
    <citation type="submission" date="2022-03" db="EMBL/GenBank/DDBJ databases">
        <title>Draft title - Genomic analysis of global carrot germplasm unveils the trajectory of domestication and the origin of high carotenoid orange carrot.</title>
        <authorList>
            <person name="Iorizzo M."/>
            <person name="Ellison S."/>
            <person name="Senalik D."/>
            <person name="Macko-Podgorni A."/>
            <person name="Grzebelus D."/>
            <person name="Bostan H."/>
            <person name="Rolling W."/>
            <person name="Curaba J."/>
            <person name="Simon P."/>
        </authorList>
    </citation>
    <scope>NUCLEOTIDE SEQUENCE</scope>
    <source>
        <tissue evidence="1">Leaf</tissue>
    </source>
</reference>
<gene>
    <name evidence="1" type="ORF">DCAR_0934399</name>
</gene>
<dbReference type="EMBL" id="CP093351">
    <property type="protein sequence ID" value="WOH14872.1"/>
    <property type="molecule type" value="Genomic_DNA"/>
</dbReference>
<evidence type="ECO:0000313" key="1">
    <source>
        <dbReference type="EMBL" id="WOH14872.1"/>
    </source>
</evidence>